<comment type="caution">
    <text evidence="2">The sequence shown here is derived from an EMBL/GenBank/DDBJ whole genome shotgun (WGS) entry which is preliminary data.</text>
</comment>
<feature type="non-terminal residue" evidence="2">
    <location>
        <position position="1"/>
    </location>
</feature>
<dbReference type="EMBL" id="QUAL01000248">
    <property type="protein sequence ID" value="RIQ16468.1"/>
    <property type="molecule type" value="Genomic_DNA"/>
</dbReference>
<dbReference type="Proteomes" id="UP000284057">
    <property type="component" value="Unassembled WGS sequence"/>
</dbReference>
<name>A0A418KKF3_9ACTN</name>
<proteinExistence type="predicted"/>
<evidence type="ECO:0000256" key="1">
    <source>
        <dbReference type="SAM" id="MobiDB-lite"/>
    </source>
</evidence>
<evidence type="ECO:0000313" key="3">
    <source>
        <dbReference type="Proteomes" id="UP000284057"/>
    </source>
</evidence>
<evidence type="ECO:0000313" key="2">
    <source>
        <dbReference type="EMBL" id="RIQ16468.1"/>
    </source>
</evidence>
<reference evidence="2 3" key="1">
    <citation type="submission" date="2018-09" db="EMBL/GenBank/DDBJ databases">
        <title>Isolation, diversity and antifungal activity of actinobacteria from wheat.</title>
        <authorList>
            <person name="Han C."/>
        </authorList>
    </citation>
    <scope>NUCLEOTIDE SEQUENCE [LARGE SCALE GENOMIC DNA]</scope>
    <source>
        <strain evidence="2 3">NEAU-YY265</strain>
    </source>
</reference>
<sequence>RSRDHAATLLRRAAIRRLAATAHLPGGIAAEAGPDAVDALVTTLATRTGRPAAEIAALLAGPPPADDAALVRLADDLDTLEAGGLGNTDGRWGAEGPPEPSVQGRMPSGESS</sequence>
<accession>A0A418KKF3</accession>
<keyword evidence="3" id="KW-1185">Reference proteome</keyword>
<organism evidence="2 3">
    <name type="scientific">Jiangella rhizosphaerae</name>
    <dbReference type="NCBI Taxonomy" id="2293569"/>
    <lineage>
        <taxon>Bacteria</taxon>
        <taxon>Bacillati</taxon>
        <taxon>Actinomycetota</taxon>
        <taxon>Actinomycetes</taxon>
        <taxon>Jiangellales</taxon>
        <taxon>Jiangellaceae</taxon>
        <taxon>Jiangella</taxon>
    </lineage>
</organism>
<dbReference type="AlphaFoldDB" id="A0A418KKF3"/>
<gene>
    <name evidence="2" type="ORF">DY240_22820</name>
</gene>
<feature type="region of interest" description="Disordered" evidence="1">
    <location>
        <begin position="80"/>
        <end position="112"/>
    </location>
</feature>
<protein>
    <submittedName>
        <fullName evidence="2">Uncharacterized protein</fullName>
    </submittedName>
</protein>